<feature type="domain" description="PD-(D/E)XK nuclease" evidence="1">
    <location>
        <begin position="8"/>
        <end position="160"/>
    </location>
</feature>
<gene>
    <name evidence="2" type="ORF">NIES80_22150</name>
</gene>
<proteinExistence type="predicted"/>
<dbReference type="EMBL" id="BJCF01000022">
    <property type="protein sequence ID" value="GCL42509.1"/>
    <property type="molecule type" value="Genomic_DNA"/>
</dbReference>
<name>A0A480ACJ2_9CYAN</name>
<dbReference type="InterPro" id="IPR046821">
    <property type="entry name" value="PDDEXK_11"/>
</dbReference>
<dbReference type="AlphaFoldDB" id="A0A480ACJ2"/>
<protein>
    <recommendedName>
        <fullName evidence="1">PD-(D/E)XK nuclease domain-containing protein</fullName>
    </recommendedName>
</protein>
<evidence type="ECO:0000313" key="3">
    <source>
        <dbReference type="Proteomes" id="UP000299367"/>
    </source>
</evidence>
<evidence type="ECO:0000313" key="2">
    <source>
        <dbReference type="EMBL" id="GCL42509.1"/>
    </source>
</evidence>
<sequence length="163" mass="17866">MTMTQGRKAAKAGSVLETTVEGTLLGHKYAQVGSDLPEKKRLECLLNSNQLLKRYAKQVHIGKGIYGSEITVDFYIINSTSISDGLIIECKWQNSSGSVDEKLPYLNLNIQNCYPVPALVLIDGGGMKSGAINWLKTQVNTNKNLLGVYDLSSFIAWANNNNL</sequence>
<reference evidence="3" key="1">
    <citation type="submission" date="2019-02" db="EMBL/GenBank/DDBJ databases">
        <title>Draft genome sequence of Dolichospermum planctonicum NIES-80.</title>
        <authorList>
            <person name="Yamaguchi H."/>
            <person name="Suzuki S."/>
            <person name="Kawachi M."/>
        </authorList>
    </citation>
    <scope>NUCLEOTIDE SEQUENCE [LARGE SCALE GENOMIC DNA]</scope>
    <source>
        <strain evidence="3">NIES-80</strain>
    </source>
</reference>
<organism evidence="2 3">
    <name type="scientific">Dolichospermum planctonicum</name>
    <dbReference type="NCBI Taxonomy" id="136072"/>
    <lineage>
        <taxon>Bacteria</taxon>
        <taxon>Bacillati</taxon>
        <taxon>Cyanobacteriota</taxon>
        <taxon>Cyanophyceae</taxon>
        <taxon>Nostocales</taxon>
        <taxon>Aphanizomenonaceae</taxon>
        <taxon>Dolichospermum</taxon>
    </lineage>
</organism>
<comment type="caution">
    <text evidence="2">The sequence shown here is derived from an EMBL/GenBank/DDBJ whole genome shotgun (WGS) entry which is preliminary data.</text>
</comment>
<dbReference type="Pfam" id="PF20472">
    <property type="entry name" value="PDDEXK_11"/>
    <property type="match status" value="1"/>
</dbReference>
<evidence type="ECO:0000259" key="1">
    <source>
        <dbReference type="Pfam" id="PF20472"/>
    </source>
</evidence>
<dbReference type="Proteomes" id="UP000299367">
    <property type="component" value="Unassembled WGS sequence"/>
</dbReference>
<accession>A0A480ACJ2</accession>